<feature type="region of interest" description="Disordered" evidence="1">
    <location>
        <begin position="350"/>
        <end position="373"/>
    </location>
</feature>
<evidence type="ECO:0000256" key="1">
    <source>
        <dbReference type="SAM" id="MobiDB-lite"/>
    </source>
</evidence>
<protein>
    <recommendedName>
        <fullName evidence="2">HTH cro/C1-type domain-containing protein</fullName>
    </recommendedName>
</protein>
<keyword evidence="4" id="KW-1185">Reference proteome</keyword>
<dbReference type="InterPro" id="IPR010982">
    <property type="entry name" value="Lambda_DNA-bd_dom_sf"/>
</dbReference>
<dbReference type="Pfam" id="PF13560">
    <property type="entry name" value="HTH_31"/>
    <property type="match status" value="1"/>
</dbReference>
<dbReference type="AlphaFoldDB" id="A0A919GUU4"/>
<reference evidence="3" key="1">
    <citation type="submission" date="2020-09" db="EMBL/GenBank/DDBJ databases">
        <title>Whole genome shotgun sequence of Streptomyces xanthophaeus NBRC 12829.</title>
        <authorList>
            <person name="Komaki H."/>
            <person name="Tamura T."/>
        </authorList>
    </citation>
    <scope>NUCLEOTIDE SEQUENCE</scope>
    <source>
        <strain evidence="3">NBRC 12829</strain>
    </source>
</reference>
<feature type="domain" description="HTH cro/C1-type" evidence="2">
    <location>
        <begin position="208"/>
        <end position="251"/>
    </location>
</feature>
<dbReference type="SUPFAM" id="SSF47413">
    <property type="entry name" value="lambda repressor-like DNA-binding domains"/>
    <property type="match status" value="1"/>
</dbReference>
<evidence type="ECO:0000313" key="3">
    <source>
        <dbReference type="EMBL" id="GHI85288.1"/>
    </source>
</evidence>
<dbReference type="CDD" id="cd00093">
    <property type="entry name" value="HTH_XRE"/>
    <property type="match status" value="1"/>
</dbReference>
<evidence type="ECO:0000259" key="2">
    <source>
        <dbReference type="PROSITE" id="PS50943"/>
    </source>
</evidence>
<feature type="region of interest" description="Disordered" evidence="1">
    <location>
        <begin position="152"/>
        <end position="191"/>
    </location>
</feature>
<gene>
    <name evidence="3" type="ORF">Sxan_26520</name>
</gene>
<dbReference type="Proteomes" id="UP000600026">
    <property type="component" value="Unassembled WGS sequence"/>
</dbReference>
<sequence length="373" mass="40858">MPSALPRQLTRQCIRCGNDFLHTVRPGRPSTFCSQRCKSAARSRPAEPPDLSEHERDLTEAGEDFHLAAGDLLATIHDAADSGTLMHQVTDLYRLLADVEAAVVNRGRARGDSWETIVSSTGHSADRLRKKWTQDKLRRRLDLLRAARMQRDMPARSAQAGPPAGGWADGRGRAAEPDDGAARPPSQTPAQQLAAALAFLHRATGRALKDTAQEIGISASHVSRILAGHRRPSWHVVEHFAAACGGNVRELRDLWEAAQRPPDPDTPAREPAPGDPAEAKTKFHIALSALYLAADRPDLWTIQRMTSKKLTISEIARALNGGHILDWDATARIVFALRGRPAELRPLWQAATRPPTPPEPPEHRPRYPAAAFG</sequence>
<dbReference type="InterPro" id="IPR001387">
    <property type="entry name" value="Cro/C1-type_HTH"/>
</dbReference>
<dbReference type="Gene3D" id="1.10.260.40">
    <property type="entry name" value="lambda repressor-like DNA-binding domains"/>
    <property type="match status" value="1"/>
</dbReference>
<name>A0A919GUU4_9ACTN</name>
<accession>A0A919GUU4</accession>
<evidence type="ECO:0000313" key="4">
    <source>
        <dbReference type="Proteomes" id="UP000600026"/>
    </source>
</evidence>
<comment type="caution">
    <text evidence="3">The sequence shown here is derived from an EMBL/GenBank/DDBJ whole genome shotgun (WGS) entry which is preliminary data.</text>
</comment>
<proteinExistence type="predicted"/>
<dbReference type="GO" id="GO:0003677">
    <property type="term" value="F:DNA binding"/>
    <property type="evidence" value="ECO:0007669"/>
    <property type="project" value="InterPro"/>
</dbReference>
<dbReference type="EMBL" id="BNEE01000006">
    <property type="protein sequence ID" value="GHI85288.1"/>
    <property type="molecule type" value="Genomic_DNA"/>
</dbReference>
<dbReference type="RefSeq" id="WP_031152701.1">
    <property type="nucleotide sequence ID" value="NZ_BNEE01000006.1"/>
</dbReference>
<feature type="region of interest" description="Disordered" evidence="1">
    <location>
        <begin position="258"/>
        <end position="278"/>
    </location>
</feature>
<dbReference type="PROSITE" id="PS50943">
    <property type="entry name" value="HTH_CROC1"/>
    <property type="match status" value="1"/>
</dbReference>
<dbReference type="SMART" id="SM00530">
    <property type="entry name" value="HTH_XRE"/>
    <property type="match status" value="1"/>
</dbReference>
<organism evidence="3 4">
    <name type="scientific">Streptomyces xanthophaeus</name>
    <dbReference type="NCBI Taxonomy" id="67385"/>
    <lineage>
        <taxon>Bacteria</taxon>
        <taxon>Bacillati</taxon>
        <taxon>Actinomycetota</taxon>
        <taxon>Actinomycetes</taxon>
        <taxon>Kitasatosporales</taxon>
        <taxon>Streptomycetaceae</taxon>
        <taxon>Streptomyces</taxon>
    </lineage>
</organism>